<comment type="caution">
    <text evidence="1">The sequence shown here is derived from an EMBL/GenBank/DDBJ whole genome shotgun (WGS) entry which is preliminary data.</text>
</comment>
<gene>
    <name evidence="1" type="ORF">Rhopal_007128-T1</name>
</gene>
<sequence length="568" mass="61651">MRPVDFLATSLRLAPSPYSWPPPPDVYCPTADFTSSAHAASPPHLVPHLARYAPEIVQRVVRDFLDGLDEALERVQRNEPFSASLVAGVQSELASFGSATLVSCEESDIAMVFQPLWSRVVGKIVHELEARLGVYLTGQWETPVASSAPDGGGLFVKLEEQLARDGAVLLTHLEDQYVRKMVKKACISARVYGNSHFFLADGLSFFVGATVPLSSDKDDEAFELLLSSRHALATAFPKEAGDFLLFIIAIFFPSFRRSDILSTYRSELELTVPFPSGSPAEGKSLVPASNRVAEENFAPSKAATGETPSRGTQQFALIYPDGTTTNVSETPPLPWLGEGSTVPPLHALSEALSNTLSPAKNPYLETLASTFAAFLASTTEIRLDTFSGEGVFSRAYRFNFSNAAPHAASYVLKVARVDGAEALEREAALLFGVLNLFEKDVVLALKRLIRGDGRQCLIVEDGGAAPDKWKDLSEPQRLSLFVSMLRIHQRAHVQHGDIAPRNTVFKAPTPSDPLGSPRWIDWGSTEPHEACAGVRCGELDTLLGELDLSDEAIDEARTQAQADGLTWG</sequence>
<accession>A0AAV5GVS1</accession>
<dbReference type="InterPro" id="IPR011009">
    <property type="entry name" value="Kinase-like_dom_sf"/>
</dbReference>
<reference evidence="1 2" key="1">
    <citation type="submission" date="2021-12" db="EMBL/GenBank/DDBJ databases">
        <title>High titer production of polyol ester of fatty acids by Rhodotorula paludigena BS15 towards product separation-free biomass refinery.</title>
        <authorList>
            <person name="Mano J."/>
            <person name="Ono H."/>
            <person name="Tanaka T."/>
            <person name="Naito K."/>
            <person name="Sushida H."/>
            <person name="Ike M."/>
            <person name="Tokuyasu K."/>
            <person name="Kitaoka M."/>
        </authorList>
    </citation>
    <scope>NUCLEOTIDE SEQUENCE [LARGE SCALE GENOMIC DNA]</scope>
    <source>
        <strain evidence="1 2">BS15</strain>
    </source>
</reference>
<protein>
    <recommendedName>
        <fullName evidence="3">Non-specific serine/threonine protein kinase</fullName>
    </recommendedName>
</protein>
<dbReference type="SUPFAM" id="SSF56112">
    <property type="entry name" value="Protein kinase-like (PK-like)"/>
    <property type="match status" value="1"/>
</dbReference>
<evidence type="ECO:0008006" key="3">
    <source>
        <dbReference type="Google" id="ProtNLM"/>
    </source>
</evidence>
<proteinExistence type="predicted"/>
<evidence type="ECO:0000313" key="2">
    <source>
        <dbReference type="Proteomes" id="UP001342314"/>
    </source>
</evidence>
<evidence type="ECO:0000313" key="1">
    <source>
        <dbReference type="EMBL" id="GJN94064.1"/>
    </source>
</evidence>
<dbReference type="Proteomes" id="UP001342314">
    <property type="component" value="Unassembled WGS sequence"/>
</dbReference>
<organism evidence="1 2">
    <name type="scientific">Rhodotorula paludigena</name>
    <dbReference type="NCBI Taxonomy" id="86838"/>
    <lineage>
        <taxon>Eukaryota</taxon>
        <taxon>Fungi</taxon>
        <taxon>Dikarya</taxon>
        <taxon>Basidiomycota</taxon>
        <taxon>Pucciniomycotina</taxon>
        <taxon>Microbotryomycetes</taxon>
        <taxon>Sporidiobolales</taxon>
        <taxon>Sporidiobolaceae</taxon>
        <taxon>Rhodotorula</taxon>
    </lineage>
</organism>
<dbReference type="AlphaFoldDB" id="A0AAV5GVS1"/>
<dbReference type="EMBL" id="BQKY01000016">
    <property type="protein sequence ID" value="GJN94064.1"/>
    <property type="molecule type" value="Genomic_DNA"/>
</dbReference>
<keyword evidence="2" id="KW-1185">Reference proteome</keyword>
<name>A0AAV5GVS1_9BASI</name>